<sequence length="347" mass="39242">MSRNKAELFVDTDLNYVPFIETPEKYTPQETTIYYFDSEKSANEFAHYVITDDGTGLYNPIANCSSSKSSSTASDACSSTRLLDGITDVPRVAGSMKTSVSEVCFENTPMTVDYRSKAPVVNGDFEYTIWTKIQSSMTSSLRSKYLSKTRNGNRSGFVWRSCSGITSNKLSLLLLVTMLVCAFIVVVIAVLTVNSYNSVRVVKSDANTNDQYSNCSDEWWKSAIFYEIFPASFKDSDGDGFGDIDGIREQLAYIRDLGVTAVRLNSIFSALDYPYQYEHIIDFRNIDPHIGTLHSFKALVREIHKQRMFVVLDINPTITSDQHPWAAHWLINNTGKYSDYYVYSKQR</sequence>
<name>A0A443S8U4_9ACAR</name>
<protein>
    <submittedName>
        <fullName evidence="3">Neutral and basic amino acid transport protein rBAT-like protein</fullName>
    </submittedName>
</protein>
<comment type="caution">
    <text evidence="3">The sequence shown here is derived from an EMBL/GenBank/DDBJ whole genome shotgun (WGS) entry which is preliminary data.</text>
</comment>
<dbReference type="GO" id="GO:0005975">
    <property type="term" value="P:carbohydrate metabolic process"/>
    <property type="evidence" value="ECO:0007669"/>
    <property type="project" value="InterPro"/>
</dbReference>
<reference evidence="3 4" key="1">
    <citation type="journal article" date="2018" name="Gigascience">
        <title>Genomes of trombidid mites reveal novel predicted allergens and laterally-transferred genes associated with secondary metabolism.</title>
        <authorList>
            <person name="Dong X."/>
            <person name="Chaisiri K."/>
            <person name="Xia D."/>
            <person name="Armstrong S.D."/>
            <person name="Fang Y."/>
            <person name="Donnelly M.J."/>
            <person name="Kadowaki T."/>
            <person name="McGarry J.W."/>
            <person name="Darby A.C."/>
            <person name="Makepeace B.L."/>
        </authorList>
    </citation>
    <scope>NUCLEOTIDE SEQUENCE [LARGE SCALE GENOMIC DNA]</scope>
    <source>
        <strain evidence="3">UoL-UT</strain>
    </source>
</reference>
<evidence type="ECO:0000256" key="1">
    <source>
        <dbReference type="SAM" id="Phobius"/>
    </source>
</evidence>
<gene>
    <name evidence="3" type="ORF">B4U80_04751</name>
</gene>
<dbReference type="SUPFAM" id="SSF51445">
    <property type="entry name" value="(Trans)glycosidases"/>
    <property type="match status" value="1"/>
</dbReference>
<keyword evidence="1" id="KW-0472">Membrane</keyword>
<dbReference type="STRING" id="299467.A0A443S8U4"/>
<dbReference type="Pfam" id="PF00128">
    <property type="entry name" value="Alpha-amylase"/>
    <property type="match status" value="1"/>
</dbReference>
<evidence type="ECO:0000313" key="4">
    <source>
        <dbReference type="Proteomes" id="UP000288716"/>
    </source>
</evidence>
<feature type="domain" description="Glycosyl hydrolase family 13 catalytic" evidence="2">
    <location>
        <begin position="228"/>
        <end position="346"/>
    </location>
</feature>
<dbReference type="Gene3D" id="3.20.20.80">
    <property type="entry name" value="Glycosidases"/>
    <property type="match status" value="1"/>
</dbReference>
<dbReference type="OrthoDB" id="1740265at2759"/>
<keyword evidence="1" id="KW-1133">Transmembrane helix</keyword>
<accession>A0A443S8U4</accession>
<dbReference type="PANTHER" id="PTHR10357">
    <property type="entry name" value="ALPHA-AMYLASE FAMILY MEMBER"/>
    <property type="match status" value="1"/>
</dbReference>
<dbReference type="EMBL" id="NCKV01005636">
    <property type="protein sequence ID" value="RWS23942.1"/>
    <property type="molecule type" value="Genomic_DNA"/>
</dbReference>
<dbReference type="AlphaFoldDB" id="A0A443S8U4"/>
<dbReference type="InterPro" id="IPR017853">
    <property type="entry name" value="GH"/>
</dbReference>
<evidence type="ECO:0000313" key="3">
    <source>
        <dbReference type="EMBL" id="RWS23942.1"/>
    </source>
</evidence>
<keyword evidence="1" id="KW-0812">Transmembrane</keyword>
<keyword evidence="4" id="KW-1185">Reference proteome</keyword>
<dbReference type="Proteomes" id="UP000288716">
    <property type="component" value="Unassembled WGS sequence"/>
</dbReference>
<organism evidence="3 4">
    <name type="scientific">Leptotrombidium deliense</name>
    <dbReference type="NCBI Taxonomy" id="299467"/>
    <lineage>
        <taxon>Eukaryota</taxon>
        <taxon>Metazoa</taxon>
        <taxon>Ecdysozoa</taxon>
        <taxon>Arthropoda</taxon>
        <taxon>Chelicerata</taxon>
        <taxon>Arachnida</taxon>
        <taxon>Acari</taxon>
        <taxon>Acariformes</taxon>
        <taxon>Trombidiformes</taxon>
        <taxon>Prostigmata</taxon>
        <taxon>Anystina</taxon>
        <taxon>Parasitengona</taxon>
        <taxon>Trombiculoidea</taxon>
        <taxon>Trombiculidae</taxon>
        <taxon>Leptotrombidium</taxon>
    </lineage>
</organism>
<dbReference type="VEuPathDB" id="VectorBase:LDEU008098"/>
<dbReference type="PANTHER" id="PTHR10357:SF179">
    <property type="entry name" value="NEUTRAL AND BASIC AMINO ACID TRANSPORT PROTEIN RBAT"/>
    <property type="match status" value="1"/>
</dbReference>
<feature type="transmembrane region" description="Helical" evidence="1">
    <location>
        <begin position="170"/>
        <end position="193"/>
    </location>
</feature>
<proteinExistence type="predicted"/>
<evidence type="ECO:0000259" key="2">
    <source>
        <dbReference type="Pfam" id="PF00128"/>
    </source>
</evidence>
<dbReference type="InterPro" id="IPR006047">
    <property type="entry name" value="GH13_cat_dom"/>
</dbReference>